<dbReference type="EMBL" id="FRFE01000042">
    <property type="protein sequence ID" value="SHO52884.1"/>
    <property type="molecule type" value="Genomic_DNA"/>
</dbReference>
<name>A0A1M7YJU4_9BACT</name>
<sequence>MGKAIDLFESVFASASVGDKRSREFKEGVRASLENMEGLGKLGYRMRRCPYTAGTASFDAWFAGVREGKKMWYVRQAIDRRNGRNSADVSANN</sequence>
<reference evidence="1 2" key="1">
    <citation type="submission" date="2016-12" db="EMBL/GenBank/DDBJ databases">
        <authorList>
            <person name="Song W.-J."/>
            <person name="Kurnit D.M."/>
        </authorList>
    </citation>
    <scope>NUCLEOTIDE SEQUENCE [LARGE SCALE GENOMIC DNA]</scope>
    <source>
        <strain evidence="1 2">DSM 18488</strain>
    </source>
</reference>
<protein>
    <submittedName>
        <fullName evidence="1">Uncharacterized protein</fullName>
    </submittedName>
</protein>
<dbReference type="Proteomes" id="UP000184603">
    <property type="component" value="Unassembled WGS sequence"/>
</dbReference>
<dbReference type="AlphaFoldDB" id="A0A1M7YJU4"/>
<organism evidence="1 2">
    <name type="scientific">Desulfopila aestuarii DSM 18488</name>
    <dbReference type="NCBI Taxonomy" id="1121416"/>
    <lineage>
        <taxon>Bacteria</taxon>
        <taxon>Pseudomonadati</taxon>
        <taxon>Thermodesulfobacteriota</taxon>
        <taxon>Desulfobulbia</taxon>
        <taxon>Desulfobulbales</taxon>
        <taxon>Desulfocapsaceae</taxon>
        <taxon>Desulfopila</taxon>
    </lineage>
</organism>
<dbReference type="STRING" id="1121416.SAMN02745220_04819"/>
<accession>A0A1M7YJU4</accession>
<evidence type="ECO:0000313" key="2">
    <source>
        <dbReference type="Proteomes" id="UP000184603"/>
    </source>
</evidence>
<evidence type="ECO:0000313" key="1">
    <source>
        <dbReference type="EMBL" id="SHO52884.1"/>
    </source>
</evidence>
<keyword evidence="2" id="KW-1185">Reference proteome</keyword>
<proteinExistence type="predicted"/>
<gene>
    <name evidence="1" type="ORF">SAMN02745220_04819</name>
</gene>